<organism evidence="8 9">
    <name type="scientific">Penicillium angulare</name>
    <dbReference type="NCBI Taxonomy" id="116970"/>
    <lineage>
        <taxon>Eukaryota</taxon>
        <taxon>Fungi</taxon>
        <taxon>Dikarya</taxon>
        <taxon>Ascomycota</taxon>
        <taxon>Pezizomycotina</taxon>
        <taxon>Eurotiomycetes</taxon>
        <taxon>Eurotiomycetidae</taxon>
        <taxon>Eurotiales</taxon>
        <taxon>Aspergillaceae</taxon>
        <taxon>Penicillium</taxon>
    </lineage>
</organism>
<evidence type="ECO:0000313" key="9">
    <source>
        <dbReference type="Proteomes" id="UP001149165"/>
    </source>
</evidence>
<dbReference type="GO" id="GO:0005576">
    <property type="term" value="C:extracellular region"/>
    <property type="evidence" value="ECO:0007669"/>
    <property type="project" value="UniProtKB-SubCell"/>
</dbReference>
<name>A0A9W9FUU0_9EURO</name>
<feature type="region of interest" description="Disordered" evidence="6">
    <location>
        <begin position="1"/>
        <end position="27"/>
    </location>
</feature>
<dbReference type="EMBL" id="JAPQKH010000003">
    <property type="protein sequence ID" value="KAJ5106759.1"/>
    <property type="molecule type" value="Genomic_DNA"/>
</dbReference>
<protein>
    <recommendedName>
        <fullName evidence="10">Gamma interferon inducible lysosomal thiol reductase GILT</fullName>
    </recommendedName>
</protein>
<dbReference type="PANTHER" id="PTHR13234">
    <property type="entry name" value="GAMMA-INTERFERON INDUCIBLE LYSOSOMAL THIOL REDUCTASE GILT"/>
    <property type="match status" value="1"/>
</dbReference>
<sequence length="318" mass="35703">MEKLPIHTGETQIPPKESESTTRRERPDTPTFLRRLFLVFAFLACYYYYYVIRILPSTEWRLSPCNHGQHDAELAMEDTEEAYTQIYEDDAHLNMDAFDGQTKVPLEAHIMSKCPDAEACLHKLVLPAMEKISDKVDFQLSFIATVSKESSDIECMHGPTECIGNMLMLCAANLPFPATEHESLLPTTYPRTPIIRSLGFANCLINDYPLIPDRDLVMHCALEHGIDFESLNRCASQQSDDPDDGSFGSSPPLSGIALLRENALHSEEVGVHTSCTVRVDDAVWCVHDGGWKNCAQGGEGSKPQVLVDEINRLWDERN</sequence>
<feature type="compositionally biased region" description="Basic and acidic residues" evidence="6">
    <location>
        <begin position="16"/>
        <end position="27"/>
    </location>
</feature>
<keyword evidence="9" id="KW-1185">Reference proteome</keyword>
<evidence type="ECO:0000256" key="2">
    <source>
        <dbReference type="ARBA" id="ARBA00005679"/>
    </source>
</evidence>
<evidence type="ECO:0000256" key="4">
    <source>
        <dbReference type="ARBA" id="ARBA00022729"/>
    </source>
</evidence>
<dbReference type="OrthoDB" id="958254at2759"/>
<comment type="caution">
    <text evidence="8">The sequence shown here is derived from an EMBL/GenBank/DDBJ whole genome shotgun (WGS) entry which is preliminary data.</text>
</comment>
<reference evidence="8" key="1">
    <citation type="submission" date="2022-11" db="EMBL/GenBank/DDBJ databases">
        <authorList>
            <person name="Petersen C."/>
        </authorList>
    </citation>
    <scope>NUCLEOTIDE SEQUENCE</scope>
    <source>
        <strain evidence="8">IBT 30069</strain>
    </source>
</reference>
<comment type="subcellular location">
    <subcellularLocation>
        <location evidence="1">Secreted</location>
    </subcellularLocation>
</comment>
<evidence type="ECO:0000256" key="5">
    <source>
        <dbReference type="ARBA" id="ARBA00023180"/>
    </source>
</evidence>
<feature type="transmembrane region" description="Helical" evidence="7">
    <location>
        <begin position="32"/>
        <end position="50"/>
    </location>
</feature>
<keyword evidence="5" id="KW-0325">Glycoprotein</keyword>
<gene>
    <name evidence="8" type="ORF">N7456_003434</name>
</gene>
<evidence type="ECO:0000256" key="7">
    <source>
        <dbReference type="SAM" id="Phobius"/>
    </source>
</evidence>
<dbReference type="PANTHER" id="PTHR13234:SF8">
    <property type="entry name" value="GAMMA-INTERFERON-INDUCIBLE LYSOSOMAL THIOL REDUCTASE"/>
    <property type="match status" value="1"/>
</dbReference>
<evidence type="ECO:0008006" key="10">
    <source>
        <dbReference type="Google" id="ProtNLM"/>
    </source>
</evidence>
<dbReference type="InterPro" id="IPR004911">
    <property type="entry name" value="Interferon-induced_GILT"/>
</dbReference>
<evidence type="ECO:0000256" key="1">
    <source>
        <dbReference type="ARBA" id="ARBA00004613"/>
    </source>
</evidence>
<keyword evidence="7" id="KW-1133">Transmembrane helix</keyword>
<keyword evidence="7" id="KW-0472">Membrane</keyword>
<dbReference type="Proteomes" id="UP001149165">
    <property type="component" value="Unassembled WGS sequence"/>
</dbReference>
<keyword evidence="4" id="KW-0732">Signal</keyword>
<keyword evidence="7" id="KW-0812">Transmembrane</keyword>
<dbReference type="GO" id="GO:0016671">
    <property type="term" value="F:oxidoreductase activity, acting on a sulfur group of donors, disulfide as acceptor"/>
    <property type="evidence" value="ECO:0007669"/>
    <property type="project" value="InterPro"/>
</dbReference>
<evidence type="ECO:0000256" key="6">
    <source>
        <dbReference type="SAM" id="MobiDB-lite"/>
    </source>
</evidence>
<accession>A0A9W9FUU0</accession>
<reference evidence="8" key="2">
    <citation type="journal article" date="2023" name="IMA Fungus">
        <title>Comparative genomic study of the Penicillium genus elucidates a diverse pangenome and 15 lateral gene transfer events.</title>
        <authorList>
            <person name="Petersen C."/>
            <person name="Sorensen T."/>
            <person name="Nielsen M.R."/>
            <person name="Sondergaard T.E."/>
            <person name="Sorensen J.L."/>
            <person name="Fitzpatrick D.A."/>
            <person name="Frisvad J.C."/>
            <person name="Nielsen K.L."/>
        </authorList>
    </citation>
    <scope>NUCLEOTIDE SEQUENCE</scope>
    <source>
        <strain evidence="8">IBT 30069</strain>
    </source>
</reference>
<proteinExistence type="inferred from homology"/>
<dbReference type="Pfam" id="PF03227">
    <property type="entry name" value="GILT"/>
    <property type="match status" value="1"/>
</dbReference>
<evidence type="ECO:0000313" key="8">
    <source>
        <dbReference type="EMBL" id="KAJ5106759.1"/>
    </source>
</evidence>
<dbReference type="AlphaFoldDB" id="A0A9W9FUU0"/>
<keyword evidence="3" id="KW-0964">Secreted</keyword>
<evidence type="ECO:0000256" key="3">
    <source>
        <dbReference type="ARBA" id="ARBA00022525"/>
    </source>
</evidence>
<comment type="similarity">
    <text evidence="2">Belongs to the GILT family.</text>
</comment>